<dbReference type="SUPFAM" id="SSF53649">
    <property type="entry name" value="Alkaline phosphatase-like"/>
    <property type="match status" value="1"/>
</dbReference>
<dbReference type="InterPro" id="IPR050738">
    <property type="entry name" value="Sulfatase"/>
</dbReference>
<evidence type="ECO:0000256" key="2">
    <source>
        <dbReference type="ARBA" id="ARBA00008779"/>
    </source>
</evidence>
<name>A0A382E1Z2_9ZZZZ</name>
<accession>A0A382E1Z2</accession>
<keyword evidence="3" id="KW-0479">Metal-binding</keyword>
<feature type="non-terminal residue" evidence="8">
    <location>
        <position position="306"/>
    </location>
</feature>
<evidence type="ECO:0000313" key="8">
    <source>
        <dbReference type="EMBL" id="SVB44382.1"/>
    </source>
</evidence>
<feature type="domain" description="Sulfatase N-terminal" evidence="7">
    <location>
        <begin position="2"/>
        <end position="300"/>
    </location>
</feature>
<reference evidence="8" key="1">
    <citation type="submission" date="2018-05" db="EMBL/GenBank/DDBJ databases">
        <authorList>
            <person name="Lanie J.A."/>
            <person name="Ng W.-L."/>
            <person name="Kazmierczak K.M."/>
            <person name="Andrzejewski T.M."/>
            <person name="Davidsen T.M."/>
            <person name="Wayne K.J."/>
            <person name="Tettelin H."/>
            <person name="Glass J.I."/>
            <person name="Rusch D."/>
            <person name="Podicherti R."/>
            <person name="Tsui H.-C.T."/>
            <person name="Winkler M.E."/>
        </authorList>
    </citation>
    <scope>NUCLEOTIDE SEQUENCE</scope>
</reference>
<dbReference type="Gene3D" id="3.40.720.10">
    <property type="entry name" value="Alkaline Phosphatase, subunit A"/>
    <property type="match status" value="1"/>
</dbReference>
<comment type="cofactor">
    <cofactor evidence="1">
        <name>Ca(2+)</name>
        <dbReference type="ChEBI" id="CHEBI:29108"/>
    </cofactor>
</comment>
<comment type="similarity">
    <text evidence="2">Belongs to the sulfatase family.</text>
</comment>
<dbReference type="PANTHER" id="PTHR42693">
    <property type="entry name" value="ARYLSULFATASE FAMILY MEMBER"/>
    <property type="match status" value="1"/>
</dbReference>
<gene>
    <name evidence="8" type="ORF">METZ01_LOCUS197236</name>
</gene>
<dbReference type="PANTHER" id="PTHR42693:SF42">
    <property type="entry name" value="ARYLSULFATASE G"/>
    <property type="match status" value="1"/>
</dbReference>
<dbReference type="AlphaFoldDB" id="A0A382E1Z2"/>
<evidence type="ECO:0000259" key="7">
    <source>
        <dbReference type="Pfam" id="PF00884"/>
    </source>
</evidence>
<sequence length="306" mass="34714">MLADDLGYNEIGSYGQKIIQTPELDKIANNSMRFTNFYAGNAACAPSRAVLLTGKKPTNSPIRGNAGFFGNNRWEGVALDKNEFTLGEMFKTAGYQTAFIGKWHLDNPDDVQTWAAGHGFDFAVQEQWTARFGGREFPPNRLWVNGDKEFIPYDYRDYDCKDHLRTDIAFDFLENKEKNKPFFLFMSYRAPHSFEGPIRDKKLYSDKGWPEIERVHAAKITLLDKQIGRLLNKLEEMNELDNTMILFTSDNGPHFATGGHDLEFFDSNGKLKGGKRDLYEGGIRVPLLAFWKGKIDSGSISNHISG</sequence>
<protein>
    <recommendedName>
        <fullName evidence="7">Sulfatase N-terminal domain-containing protein</fullName>
    </recommendedName>
</protein>
<dbReference type="EMBL" id="UINC01042147">
    <property type="protein sequence ID" value="SVB44382.1"/>
    <property type="molecule type" value="Genomic_DNA"/>
</dbReference>
<evidence type="ECO:0000256" key="4">
    <source>
        <dbReference type="ARBA" id="ARBA00022729"/>
    </source>
</evidence>
<evidence type="ECO:0000256" key="5">
    <source>
        <dbReference type="ARBA" id="ARBA00022801"/>
    </source>
</evidence>
<evidence type="ECO:0000256" key="3">
    <source>
        <dbReference type="ARBA" id="ARBA00022723"/>
    </source>
</evidence>
<dbReference type="InterPro" id="IPR024607">
    <property type="entry name" value="Sulfatase_CS"/>
</dbReference>
<organism evidence="8">
    <name type="scientific">marine metagenome</name>
    <dbReference type="NCBI Taxonomy" id="408172"/>
    <lineage>
        <taxon>unclassified sequences</taxon>
        <taxon>metagenomes</taxon>
        <taxon>ecological metagenomes</taxon>
    </lineage>
</organism>
<evidence type="ECO:0000256" key="1">
    <source>
        <dbReference type="ARBA" id="ARBA00001913"/>
    </source>
</evidence>
<dbReference type="InterPro" id="IPR017850">
    <property type="entry name" value="Alkaline_phosphatase_core_sf"/>
</dbReference>
<keyword evidence="4" id="KW-0732">Signal</keyword>
<dbReference type="GO" id="GO:0046872">
    <property type="term" value="F:metal ion binding"/>
    <property type="evidence" value="ECO:0007669"/>
    <property type="project" value="UniProtKB-KW"/>
</dbReference>
<keyword evidence="6" id="KW-0106">Calcium</keyword>
<evidence type="ECO:0000256" key="6">
    <source>
        <dbReference type="ARBA" id="ARBA00022837"/>
    </source>
</evidence>
<dbReference type="InterPro" id="IPR000917">
    <property type="entry name" value="Sulfatase_N"/>
</dbReference>
<proteinExistence type="inferred from homology"/>
<keyword evidence="5" id="KW-0378">Hydrolase</keyword>
<dbReference type="GO" id="GO:0004065">
    <property type="term" value="F:arylsulfatase activity"/>
    <property type="evidence" value="ECO:0007669"/>
    <property type="project" value="TreeGrafter"/>
</dbReference>
<dbReference type="Pfam" id="PF00884">
    <property type="entry name" value="Sulfatase"/>
    <property type="match status" value="1"/>
</dbReference>
<dbReference type="PROSITE" id="PS00149">
    <property type="entry name" value="SULFATASE_2"/>
    <property type="match status" value="1"/>
</dbReference>